<proteinExistence type="inferred from homology"/>
<gene>
    <name evidence="10" type="ORF">PISMIDRAFT_681452</name>
</gene>
<dbReference type="HOGENOM" id="CLU_028288_0_0_1"/>
<evidence type="ECO:0000256" key="3">
    <source>
        <dbReference type="ARBA" id="ARBA00022515"/>
    </source>
</evidence>
<keyword evidence="8" id="KW-0804">Transcription</keyword>
<dbReference type="GO" id="GO:0046872">
    <property type="term" value="F:metal ion binding"/>
    <property type="evidence" value="ECO:0007669"/>
    <property type="project" value="UniProtKB-KW"/>
</dbReference>
<evidence type="ECO:0000256" key="6">
    <source>
        <dbReference type="ARBA" id="ARBA00022705"/>
    </source>
</evidence>
<evidence type="ECO:0000256" key="7">
    <source>
        <dbReference type="ARBA" id="ARBA00022723"/>
    </source>
</evidence>
<dbReference type="Proteomes" id="UP000054018">
    <property type="component" value="Unassembled WGS sequence"/>
</dbReference>
<evidence type="ECO:0000256" key="9">
    <source>
        <dbReference type="RuleBase" id="RU003514"/>
    </source>
</evidence>
<dbReference type="SUPFAM" id="SSF56747">
    <property type="entry name" value="Prim-pol domain"/>
    <property type="match status" value="1"/>
</dbReference>
<name>A0A0C9YWR5_9AGAM</name>
<sequence>MSDDADTSPEVMLQFYKRLYPFQSIFTWLNHEHTPTKLSTHREFAFTLQGNVYLRYHSFNTAENLKKQVCVLNPTRFEIGPMYSAKKTVRPAGFTPQRRELISDIDMTDYDGVRTCCSAVDICSRCWGFIAAAVKVLQSAPTEQFGSISLDLTDDQRRALVSALTVVEGGKEMVKKVDTLRTIFGSLVLDDQDCFASQEGWEALLQLIPDRSIKMLSSNILCPRINAEVSKHRNHLLKAPFCVHPKTGRVCVPLDPHDIDHFDPRTVPTAAQLLRELNGASTGEGTDLEKTSLKPYVDLLDRRTMKILEEVRMMKRN</sequence>
<evidence type="ECO:0000313" key="10">
    <source>
        <dbReference type="EMBL" id="KIK21246.1"/>
    </source>
</evidence>
<keyword evidence="7" id="KW-0479">Metal-binding</keyword>
<dbReference type="Pfam" id="PF01896">
    <property type="entry name" value="DNA_primase_S"/>
    <property type="match status" value="1"/>
</dbReference>
<organism evidence="10 11">
    <name type="scientific">Pisolithus microcarpus 441</name>
    <dbReference type="NCBI Taxonomy" id="765257"/>
    <lineage>
        <taxon>Eukaryota</taxon>
        <taxon>Fungi</taxon>
        <taxon>Dikarya</taxon>
        <taxon>Basidiomycota</taxon>
        <taxon>Agaricomycotina</taxon>
        <taxon>Agaricomycetes</taxon>
        <taxon>Agaricomycetidae</taxon>
        <taxon>Boletales</taxon>
        <taxon>Sclerodermatineae</taxon>
        <taxon>Pisolithaceae</taxon>
        <taxon>Pisolithus</taxon>
    </lineage>
</organism>
<dbReference type="EC" id="2.7.7.-" evidence="9"/>
<keyword evidence="2 9" id="KW-0240">DNA-directed RNA polymerase</keyword>
<evidence type="ECO:0000256" key="5">
    <source>
        <dbReference type="ARBA" id="ARBA00022695"/>
    </source>
</evidence>
<comment type="similarity">
    <text evidence="1 9">Belongs to the eukaryotic-type primase small subunit family.</text>
</comment>
<dbReference type="STRING" id="765257.A0A0C9YWR5"/>
<evidence type="ECO:0000313" key="11">
    <source>
        <dbReference type="Proteomes" id="UP000054018"/>
    </source>
</evidence>
<dbReference type="InterPro" id="IPR002755">
    <property type="entry name" value="DNA_primase_S"/>
</dbReference>
<dbReference type="CDD" id="cd04860">
    <property type="entry name" value="AE_Prim_S"/>
    <property type="match status" value="1"/>
</dbReference>
<feature type="non-terminal residue" evidence="10">
    <location>
        <position position="317"/>
    </location>
</feature>
<keyword evidence="4 9" id="KW-0808">Transferase</keyword>
<dbReference type="GO" id="GO:0006269">
    <property type="term" value="P:DNA replication, synthesis of primer"/>
    <property type="evidence" value="ECO:0007669"/>
    <property type="project" value="UniProtKB-KW"/>
</dbReference>
<reference evidence="10 11" key="1">
    <citation type="submission" date="2014-04" db="EMBL/GenBank/DDBJ databases">
        <authorList>
            <consortium name="DOE Joint Genome Institute"/>
            <person name="Kuo A."/>
            <person name="Kohler A."/>
            <person name="Costa M.D."/>
            <person name="Nagy L.G."/>
            <person name="Floudas D."/>
            <person name="Copeland A."/>
            <person name="Barry K.W."/>
            <person name="Cichocki N."/>
            <person name="Veneault-Fourrey C."/>
            <person name="LaButti K."/>
            <person name="Lindquist E.A."/>
            <person name="Lipzen A."/>
            <person name="Lundell T."/>
            <person name="Morin E."/>
            <person name="Murat C."/>
            <person name="Sun H."/>
            <person name="Tunlid A."/>
            <person name="Henrissat B."/>
            <person name="Grigoriev I.V."/>
            <person name="Hibbett D.S."/>
            <person name="Martin F."/>
            <person name="Nordberg H.P."/>
            <person name="Cantor M.N."/>
            <person name="Hua S.X."/>
        </authorList>
    </citation>
    <scope>NUCLEOTIDE SEQUENCE [LARGE SCALE GENOMIC DNA]</scope>
    <source>
        <strain evidence="10 11">441</strain>
    </source>
</reference>
<evidence type="ECO:0000256" key="4">
    <source>
        <dbReference type="ARBA" id="ARBA00022679"/>
    </source>
</evidence>
<dbReference type="GO" id="GO:0005658">
    <property type="term" value="C:alpha DNA polymerase:primase complex"/>
    <property type="evidence" value="ECO:0007669"/>
    <property type="project" value="UniProtKB-ARBA"/>
</dbReference>
<keyword evidence="3 9" id="KW-0639">Primosome</keyword>
<evidence type="ECO:0000256" key="8">
    <source>
        <dbReference type="ARBA" id="ARBA00023163"/>
    </source>
</evidence>
<keyword evidence="11" id="KW-1185">Reference proteome</keyword>
<keyword evidence="6 9" id="KW-0235">DNA replication</keyword>
<dbReference type="Gene3D" id="3.90.920.10">
    <property type="entry name" value="DNA primase, PRIM domain"/>
    <property type="match status" value="2"/>
</dbReference>
<protein>
    <recommendedName>
        <fullName evidence="9">DNA primase</fullName>
        <ecNumber evidence="9">2.7.7.-</ecNumber>
    </recommendedName>
</protein>
<dbReference type="OrthoDB" id="19606at2759"/>
<dbReference type="InterPro" id="IPR014052">
    <property type="entry name" value="DNA_primase_ssu_euk/arc"/>
</dbReference>
<dbReference type="EMBL" id="KN833753">
    <property type="protein sequence ID" value="KIK21246.1"/>
    <property type="molecule type" value="Genomic_DNA"/>
</dbReference>
<dbReference type="AlphaFoldDB" id="A0A0C9YWR5"/>
<dbReference type="PANTHER" id="PTHR10536">
    <property type="entry name" value="DNA PRIMASE SMALL SUBUNIT"/>
    <property type="match status" value="1"/>
</dbReference>
<evidence type="ECO:0000256" key="2">
    <source>
        <dbReference type="ARBA" id="ARBA00022478"/>
    </source>
</evidence>
<accession>A0A0C9YWR5</accession>
<keyword evidence="5" id="KW-0548">Nucleotidyltransferase</keyword>
<dbReference type="GO" id="GO:0003899">
    <property type="term" value="F:DNA-directed RNA polymerase activity"/>
    <property type="evidence" value="ECO:0007669"/>
    <property type="project" value="InterPro"/>
</dbReference>
<evidence type="ECO:0000256" key="1">
    <source>
        <dbReference type="ARBA" id="ARBA00009762"/>
    </source>
</evidence>
<reference evidence="11" key="2">
    <citation type="submission" date="2015-01" db="EMBL/GenBank/DDBJ databases">
        <title>Evolutionary Origins and Diversification of the Mycorrhizal Mutualists.</title>
        <authorList>
            <consortium name="DOE Joint Genome Institute"/>
            <consortium name="Mycorrhizal Genomics Consortium"/>
            <person name="Kohler A."/>
            <person name="Kuo A."/>
            <person name="Nagy L.G."/>
            <person name="Floudas D."/>
            <person name="Copeland A."/>
            <person name="Barry K.W."/>
            <person name="Cichocki N."/>
            <person name="Veneault-Fourrey C."/>
            <person name="LaButti K."/>
            <person name="Lindquist E.A."/>
            <person name="Lipzen A."/>
            <person name="Lundell T."/>
            <person name="Morin E."/>
            <person name="Murat C."/>
            <person name="Riley R."/>
            <person name="Ohm R."/>
            <person name="Sun H."/>
            <person name="Tunlid A."/>
            <person name="Henrissat B."/>
            <person name="Grigoriev I.V."/>
            <person name="Hibbett D.S."/>
            <person name="Martin F."/>
        </authorList>
    </citation>
    <scope>NUCLEOTIDE SEQUENCE [LARGE SCALE GENOMIC DNA]</scope>
    <source>
        <strain evidence="11">441</strain>
    </source>
</reference>